<dbReference type="AlphaFoldDB" id="A0A7I8DH27"/>
<dbReference type="RefSeq" id="WP_264175976.1">
    <property type="nucleotide sequence ID" value="NZ_AP023366.1"/>
</dbReference>
<evidence type="ECO:0000313" key="3">
    <source>
        <dbReference type="Proteomes" id="UP000593802"/>
    </source>
</evidence>
<dbReference type="InterPro" id="IPR018392">
    <property type="entry name" value="LysM"/>
</dbReference>
<evidence type="ECO:0000259" key="1">
    <source>
        <dbReference type="PROSITE" id="PS51782"/>
    </source>
</evidence>
<dbReference type="InterPro" id="IPR036779">
    <property type="entry name" value="LysM_dom_sf"/>
</dbReference>
<keyword evidence="3" id="KW-1185">Reference proteome</keyword>
<name>A0A7I8DH27_9BACL</name>
<protein>
    <recommendedName>
        <fullName evidence="1">LysM domain-containing protein</fullName>
    </recommendedName>
</protein>
<dbReference type="Gene3D" id="3.10.350.10">
    <property type="entry name" value="LysM domain"/>
    <property type="match status" value="1"/>
</dbReference>
<dbReference type="Proteomes" id="UP000593802">
    <property type="component" value="Chromosome"/>
</dbReference>
<organism evidence="2 3">
    <name type="scientific">Effusibacillus dendaii</name>
    <dbReference type="NCBI Taxonomy" id="2743772"/>
    <lineage>
        <taxon>Bacteria</taxon>
        <taxon>Bacillati</taxon>
        <taxon>Bacillota</taxon>
        <taxon>Bacilli</taxon>
        <taxon>Bacillales</taxon>
        <taxon>Alicyclobacillaceae</taxon>
        <taxon>Effusibacillus</taxon>
    </lineage>
</organism>
<dbReference type="PROSITE" id="PS51782">
    <property type="entry name" value="LYSM"/>
    <property type="match status" value="1"/>
</dbReference>
<dbReference type="KEGG" id="eff:skT53_32940"/>
<gene>
    <name evidence="2" type="ORF">skT53_32940</name>
</gene>
<dbReference type="EMBL" id="AP023366">
    <property type="protein sequence ID" value="BCJ88309.1"/>
    <property type="molecule type" value="Genomic_DNA"/>
</dbReference>
<sequence>MIRKLTAIFGTMILILISPLVAHAQVIHAVRYGDSLEKISKQYKFPLEEIAKLNGLTKMHTLWWDKLSCFPVLLILFNPGKAFWKSGNAMQPQRNR</sequence>
<accession>A0A7I8DH27</accession>
<proteinExistence type="predicted"/>
<reference evidence="2 3" key="1">
    <citation type="submission" date="2020-08" db="EMBL/GenBank/DDBJ databases">
        <title>Complete Genome Sequence of Effusibacillus dendaii Strain skT53, Isolated from Farmland soil.</title>
        <authorList>
            <person name="Konishi T."/>
            <person name="Kawasaki H."/>
        </authorList>
    </citation>
    <scope>NUCLEOTIDE SEQUENCE [LARGE SCALE GENOMIC DNA]</scope>
    <source>
        <strain evidence="3">skT53</strain>
    </source>
</reference>
<evidence type="ECO:0000313" key="2">
    <source>
        <dbReference type="EMBL" id="BCJ88309.1"/>
    </source>
</evidence>
<feature type="domain" description="LysM" evidence="1">
    <location>
        <begin position="26"/>
        <end position="70"/>
    </location>
</feature>
<dbReference type="Pfam" id="PF01476">
    <property type="entry name" value="LysM"/>
    <property type="match status" value="1"/>
</dbReference>
<dbReference type="SUPFAM" id="SSF54106">
    <property type="entry name" value="LysM domain"/>
    <property type="match status" value="1"/>
</dbReference>
<dbReference type="CDD" id="cd00118">
    <property type="entry name" value="LysM"/>
    <property type="match status" value="1"/>
</dbReference>